<evidence type="ECO:0000259" key="8">
    <source>
        <dbReference type="SMART" id="SM01332"/>
    </source>
</evidence>
<feature type="domain" description="Cyclin-like" evidence="7">
    <location>
        <begin position="1326"/>
        <end position="1404"/>
    </location>
</feature>
<dbReference type="GO" id="GO:0051301">
    <property type="term" value="P:cell division"/>
    <property type="evidence" value="ECO:0007669"/>
    <property type="project" value="UniProtKB-KW"/>
</dbReference>
<dbReference type="InterPro" id="IPR006671">
    <property type="entry name" value="Cyclin_N"/>
</dbReference>
<organism evidence="9 10">
    <name type="scientific">Myotis myotis</name>
    <name type="common">Greater mouse-eared bat</name>
    <name type="synonym">Vespertilio myotis</name>
    <dbReference type="NCBI Taxonomy" id="51298"/>
    <lineage>
        <taxon>Eukaryota</taxon>
        <taxon>Metazoa</taxon>
        <taxon>Chordata</taxon>
        <taxon>Craniata</taxon>
        <taxon>Vertebrata</taxon>
        <taxon>Euteleostomi</taxon>
        <taxon>Mammalia</taxon>
        <taxon>Eutheria</taxon>
        <taxon>Laurasiatheria</taxon>
        <taxon>Chiroptera</taxon>
        <taxon>Yangochiroptera</taxon>
        <taxon>Vespertilionidae</taxon>
        <taxon>Myotis</taxon>
    </lineage>
</organism>
<dbReference type="InterPro" id="IPR013763">
    <property type="entry name" value="Cyclin-like_dom"/>
</dbReference>
<feature type="domain" description="Cyclin-like" evidence="7">
    <location>
        <begin position="1229"/>
        <end position="1313"/>
    </location>
</feature>
<protein>
    <submittedName>
        <fullName evidence="9">Cyclin B3</fullName>
    </submittedName>
</protein>
<dbReference type="InterPro" id="IPR004367">
    <property type="entry name" value="Cyclin_C-dom"/>
</dbReference>
<evidence type="ECO:0000256" key="3">
    <source>
        <dbReference type="ARBA" id="ARBA00023127"/>
    </source>
</evidence>
<dbReference type="PANTHER" id="PTHR10177">
    <property type="entry name" value="CYCLINS"/>
    <property type="match status" value="1"/>
</dbReference>
<dbReference type="SMART" id="SM01332">
    <property type="entry name" value="Cyclin_C"/>
    <property type="match status" value="1"/>
</dbReference>
<dbReference type="EMBL" id="JABWUV010000004">
    <property type="protein sequence ID" value="KAF6359555.1"/>
    <property type="molecule type" value="Genomic_DNA"/>
</dbReference>
<comment type="caution">
    <text evidence="9">The sequence shown here is derived from an EMBL/GenBank/DDBJ whole genome shotgun (WGS) entry which is preliminary data.</text>
</comment>
<evidence type="ECO:0000256" key="4">
    <source>
        <dbReference type="ARBA" id="ARBA00023306"/>
    </source>
</evidence>
<sequence length="1451" mass="167807">MPPPPGSDKNESKKSQSNKIVPRDHGQSEKRGEDYQAVISPSSSPELLKKRSALDDLTNASQSPPAQPKKEANKEVVKDISKKINKNTTALELARNNAINIKKYELELSSSAVSTMVLNFVEKPLTVNISTISKAPTTEEASLLKKPLVLKEKPTTRNTTHIKRSLSLKKDINWNKTSEFVEPLSLLGETESDFEFVSEPVTFGNKHETGEATFAKRTLSSTKLYISQEKQFCCVKELTSLDNNIEKDSFVEPMNFRKKPKTEESTTTERLLTLNKCTTQEKVSYKRKPLILQKATSREKLLNEEPFPFENKSTTKQFGCVKEMTSLDNNIAKDTFMEPMDFRKKPKTEESTSTERLLTLNKCTTQEKVSYKRKPLILQKATSREKLLNEEPFPFENKSTTKQFSRVKKMTPLDNNIEEDSFVEPMDFRKKPKTEESTTTKGLLTLNKCTPQEKVSYKRKPLILQKATSREKLLNEEPFPFENKSTTKQFGRVKEMTSLDNNIEEDSFVEPMDFRKKPKTEESTTTKGLLTLNKCTPQEKVSYKRKPLILQKATSREKLLNEEPFPFENKSTTKQFGRVKEMTSLDNNIEEDSFVEPMDFRKKPKTEESTTTERLLTLNKYTTQEKMSYKRKPLILQKATSREKLLNEEPFPFQNKSTTKQFGRVKEMTSLDNNIEEDSFVEPMDFRKKPKTEESTTTKGLLTLNKCTPQEKVSYKRKPLILQKATSREKLLNEEPFPFETKSTTKQFLFQEPFLLQEKHTTEGDMSVLKKPLALQKNPTEEDSLLKEPLAFKKKRTMEKATPNEVLVFAKRRTTEDKLSCLKKPLVLQAISEEKSLIKEPLSFKKKPTTEEEFLFKGSSMLLEKHTTQGEAALLKKPRALQENIHSKDEFLMEPVSCRKKHTTNEAISSKEPLSLNKRKYTTQIMMPICQEVLDLQNMIGKDKDFFVMKPGPFRKQSSTEEAIDKTLLSLKKKHITDTKEDSLKKRLIFQEKSTTEEDFLLKKPLIRKKKLSTEAIISTESQLSLKEKSTAQGEVFLLKKQLSLQQKPSIEKDPLIIEELTFQGKPTIDDSFNLKMLNKKSTTRKKLSFEGPLTLQDNPTQKEDTFLKDLSTLQVNNSSHVFNSPPESQTGMANFGKMTSLGKYKTKRKYSARKSSSKKRFSYWRHISKKKITILEIIDGGHYDPYFNLAYTKDIFNYMKAREEKFRLKNYMRSQTEINSDMRVSLVNWLVKIQVNCNLNHESLYLAVKLVDHYLMKKKCKEENLQLLGATAFLIAAKLEETGPPKLDRFLQSRREGFQRHEMVAMEISILSTLKFEINIPVAYHFLRIFSMNIHVNIRTVVLSRFICELTLHEYDFIQEKGSNLAAASFLLALHMTKLGYLTHFLNYYFDFVISDLYLLVKKLNTLLTLYPCNDRLKTVCFKYSHPNFYEVTKIPPLDKLKLEEILHSR</sequence>
<keyword evidence="4" id="KW-0131">Cell cycle</keyword>
<dbReference type="FunFam" id="1.10.472.10:FF:000001">
    <property type="entry name" value="G2/mitotic-specific cyclin"/>
    <property type="match status" value="1"/>
</dbReference>
<dbReference type="Proteomes" id="UP000527355">
    <property type="component" value="Unassembled WGS sequence"/>
</dbReference>
<feature type="domain" description="Cyclin C-terminal" evidence="8">
    <location>
        <begin position="1322"/>
        <end position="1439"/>
    </location>
</feature>
<dbReference type="InterPro" id="IPR048258">
    <property type="entry name" value="Cyclins_cyclin-box"/>
</dbReference>
<keyword evidence="10" id="KW-1185">Reference proteome</keyword>
<evidence type="ECO:0000256" key="1">
    <source>
        <dbReference type="ARBA" id="ARBA00006955"/>
    </source>
</evidence>
<feature type="region of interest" description="Disordered" evidence="6">
    <location>
        <begin position="1"/>
        <end position="74"/>
    </location>
</feature>
<reference evidence="9 10" key="1">
    <citation type="journal article" date="2020" name="Nature">
        <title>Six reference-quality genomes reveal evolution of bat adaptations.</title>
        <authorList>
            <person name="Jebb D."/>
            <person name="Huang Z."/>
            <person name="Pippel M."/>
            <person name="Hughes G.M."/>
            <person name="Lavrichenko K."/>
            <person name="Devanna P."/>
            <person name="Winkler S."/>
            <person name="Jermiin L.S."/>
            <person name="Skirmuntt E.C."/>
            <person name="Katzourakis A."/>
            <person name="Burkitt-Gray L."/>
            <person name="Ray D.A."/>
            <person name="Sullivan K.A.M."/>
            <person name="Roscito J.G."/>
            <person name="Kirilenko B.M."/>
            <person name="Davalos L.M."/>
            <person name="Corthals A.P."/>
            <person name="Power M.L."/>
            <person name="Jones G."/>
            <person name="Ransome R.D."/>
            <person name="Dechmann D.K.N."/>
            <person name="Locatelli A.G."/>
            <person name="Puechmaille S.J."/>
            <person name="Fedrigo O."/>
            <person name="Jarvis E.D."/>
            <person name="Hiller M."/>
            <person name="Vernes S.C."/>
            <person name="Myers E.W."/>
            <person name="Teeling E.C."/>
        </authorList>
    </citation>
    <scope>NUCLEOTIDE SEQUENCE [LARGE SCALE GENOMIC DNA]</scope>
    <source>
        <strain evidence="9">MMyoMyo1</strain>
        <tissue evidence="9">Flight muscle</tissue>
    </source>
</reference>
<dbReference type="Gene3D" id="1.10.472.10">
    <property type="entry name" value="Cyclin-like"/>
    <property type="match status" value="2"/>
</dbReference>
<keyword evidence="3 5" id="KW-0195">Cyclin</keyword>
<comment type="similarity">
    <text evidence="1">Belongs to the cyclin family. Cyclin AB subfamily.</text>
</comment>
<evidence type="ECO:0000259" key="7">
    <source>
        <dbReference type="SMART" id="SM00385"/>
    </source>
</evidence>
<name>A0A7J7YCG2_MYOMY</name>
<evidence type="ECO:0000256" key="5">
    <source>
        <dbReference type="RuleBase" id="RU000383"/>
    </source>
</evidence>
<dbReference type="Pfam" id="PF00134">
    <property type="entry name" value="Cyclin_N"/>
    <property type="match status" value="1"/>
</dbReference>
<dbReference type="Pfam" id="PF02984">
    <property type="entry name" value="Cyclin_C"/>
    <property type="match status" value="1"/>
</dbReference>
<feature type="compositionally biased region" description="Basic and acidic residues" evidence="6">
    <location>
        <begin position="21"/>
        <end position="34"/>
    </location>
</feature>
<keyword evidence="2" id="KW-0132">Cell division</keyword>
<dbReference type="InterPro" id="IPR036915">
    <property type="entry name" value="Cyclin-like_sf"/>
</dbReference>
<accession>A0A7J7YCG2</accession>
<evidence type="ECO:0000313" key="9">
    <source>
        <dbReference type="EMBL" id="KAF6359555.1"/>
    </source>
</evidence>
<dbReference type="VEuPathDB" id="HostDB:GeneID_118654482"/>
<evidence type="ECO:0000256" key="6">
    <source>
        <dbReference type="SAM" id="MobiDB-lite"/>
    </source>
</evidence>
<dbReference type="PROSITE" id="PS00292">
    <property type="entry name" value="CYCLINS"/>
    <property type="match status" value="1"/>
</dbReference>
<dbReference type="SUPFAM" id="SSF47954">
    <property type="entry name" value="Cyclin-like"/>
    <property type="match status" value="2"/>
</dbReference>
<gene>
    <name evidence="9" type="ORF">mMyoMyo1_002336</name>
</gene>
<evidence type="ECO:0000313" key="10">
    <source>
        <dbReference type="Proteomes" id="UP000527355"/>
    </source>
</evidence>
<proteinExistence type="inferred from homology"/>
<dbReference type="SMART" id="SM00385">
    <property type="entry name" value="CYCLIN"/>
    <property type="match status" value="2"/>
</dbReference>
<dbReference type="InterPro" id="IPR039361">
    <property type="entry name" value="Cyclin"/>
</dbReference>
<evidence type="ECO:0000256" key="2">
    <source>
        <dbReference type="ARBA" id="ARBA00022618"/>
    </source>
</evidence>